<dbReference type="InterPro" id="IPR010359">
    <property type="entry name" value="IrrE_HExxH"/>
</dbReference>
<dbReference type="Pfam" id="PF06114">
    <property type="entry name" value="Peptidase_M78"/>
    <property type="match status" value="1"/>
</dbReference>
<dbReference type="OrthoDB" id="9794834at2"/>
<sequence length="386" mass="43472">MSRLEQSDLVSLRDTEFEKLRVALRFPAEFFLERPLSMVSSADLAFRAQKGTSSREKEYLAAFAELAGDFIESLDSRYGLPPLRLPIVRTHETNSEPTSMAEYAGRLVREAVSLDADTPIHHLTHRVERYLGVPVVVQAGRLRREHGFSGEPPTDSSRVRHTAYSARTGEFGERPIVVTRAEQSWERMRFSVAHEIGHLVMHADVARGRMADQLEEEANAFACELIAPISTLRRSLRGDITLHDLVALKRRWGLSIGALIKHLARGGAYSAQRERALQKQLHARINPVTGKSWGRTEPGFDDHQPERPRMLLRWTERVFSTTDTRAIASQQRIWPRDILDEFLAEQRSSSFAARGKTSDVNADSGGALSLAPVVDFDEARKRKQSG</sequence>
<protein>
    <submittedName>
        <fullName evidence="2">ImmA/IrrE family metallo-endopeptidase</fullName>
    </submittedName>
</protein>
<keyword evidence="3" id="KW-1185">Reference proteome</keyword>
<evidence type="ECO:0000313" key="3">
    <source>
        <dbReference type="Proteomes" id="UP000463857"/>
    </source>
</evidence>
<dbReference type="InParanoid" id="A0A7L4YKC3"/>
<dbReference type="InterPro" id="IPR052345">
    <property type="entry name" value="Rad_response_metalloprotease"/>
</dbReference>
<dbReference type="KEGG" id="eke:EK0264_03875"/>
<dbReference type="EMBL" id="CP047156">
    <property type="protein sequence ID" value="QHB99507.1"/>
    <property type="molecule type" value="Genomic_DNA"/>
</dbReference>
<dbReference type="Proteomes" id="UP000463857">
    <property type="component" value="Chromosome"/>
</dbReference>
<evidence type="ECO:0000313" key="2">
    <source>
        <dbReference type="EMBL" id="QHB99507.1"/>
    </source>
</evidence>
<name>A0A7L4YKC3_9ACTN</name>
<dbReference type="Gene3D" id="1.10.10.2910">
    <property type="match status" value="1"/>
</dbReference>
<organism evidence="2 3">
    <name type="scientific">Epidermidibacterium keratini</name>
    <dbReference type="NCBI Taxonomy" id="1891644"/>
    <lineage>
        <taxon>Bacteria</taxon>
        <taxon>Bacillati</taxon>
        <taxon>Actinomycetota</taxon>
        <taxon>Actinomycetes</taxon>
        <taxon>Sporichthyales</taxon>
        <taxon>Sporichthyaceae</taxon>
        <taxon>Epidermidibacterium</taxon>
    </lineage>
</organism>
<dbReference type="AlphaFoldDB" id="A0A7L4YKC3"/>
<proteinExistence type="predicted"/>
<accession>A0A7L4YKC3</accession>
<gene>
    <name evidence="2" type="ORF">EK0264_03875</name>
</gene>
<evidence type="ECO:0000259" key="1">
    <source>
        <dbReference type="Pfam" id="PF06114"/>
    </source>
</evidence>
<dbReference type="PANTHER" id="PTHR43236:SF1">
    <property type="entry name" value="BLL7220 PROTEIN"/>
    <property type="match status" value="1"/>
</dbReference>
<reference evidence="2 3" key="1">
    <citation type="journal article" date="2018" name="Int. J. Syst. Evol. Microbiol.">
        <title>Epidermidibacterium keratini gen. nov., sp. nov., a member of the family Sporichthyaceae, isolated from keratin epidermis.</title>
        <authorList>
            <person name="Lee D.G."/>
            <person name="Trujillo M.E."/>
            <person name="Kang S."/>
            <person name="Nam J.J."/>
            <person name="Kim Y.J."/>
        </authorList>
    </citation>
    <scope>NUCLEOTIDE SEQUENCE [LARGE SCALE GENOMIC DNA]</scope>
    <source>
        <strain evidence="2 3">EPI-7</strain>
    </source>
</reference>
<feature type="domain" description="IrrE N-terminal-like" evidence="1">
    <location>
        <begin position="163"/>
        <end position="261"/>
    </location>
</feature>
<dbReference type="PANTHER" id="PTHR43236">
    <property type="entry name" value="ANTITOXIN HIGA1"/>
    <property type="match status" value="1"/>
</dbReference>